<keyword evidence="4" id="KW-1185">Reference proteome</keyword>
<sequence length="396" mass="44210">MTEDEFPESEVLNLVTEFSETIKRNKHNEVFEDAIQGQSSNRGNKLLYGAEKVHRDRIDGLNNDNDNIEAVEYNRATRTVYKRRRLDTYNLTQKNKDTEQEIYSGDGLEIYKDIDIEAILAPISNPTDLITRPSIASTYNSNVLKRMANHSIETIEKEQNFVIKLSSLLDTLLGEGGNQILESDLQLPVYKSILDETTAESTTTATSSSTDPDSSSKTVIPSSSSQDATIATTSTDSNRNNEPVEESKRVTRRHSTQVDSQDPFFALPQFLSSSQTLNIDPDLAERARQLTTIALQRNEEYIRNLTNLRLVTVRAQRLKEKLQDYARELNGDPDEADLYLLANPPLVKEKEKEKATAAKSGKDTAESGNDTAGEGTEENSNSNRGKGRSGRRRGAA</sequence>
<evidence type="ECO:0000256" key="1">
    <source>
        <dbReference type="SAM" id="MobiDB-lite"/>
    </source>
</evidence>
<dbReference type="Proteomes" id="UP000774326">
    <property type="component" value="Unassembled WGS sequence"/>
</dbReference>
<name>A0A9P8Q3J4_WICPI</name>
<evidence type="ECO:0000313" key="3">
    <source>
        <dbReference type="EMBL" id="KAH3682515.1"/>
    </source>
</evidence>
<feature type="region of interest" description="Disordered" evidence="1">
    <location>
        <begin position="199"/>
        <end position="261"/>
    </location>
</feature>
<dbReference type="PANTHER" id="PTHR28232:SF1">
    <property type="entry name" value="TRANSCRIPTIONAL REGULATORY PROTEIN RXT2"/>
    <property type="match status" value="1"/>
</dbReference>
<reference evidence="3" key="2">
    <citation type="submission" date="2021-01" db="EMBL/GenBank/DDBJ databases">
        <authorList>
            <person name="Schikora-Tamarit M.A."/>
        </authorList>
    </citation>
    <scope>NUCLEOTIDE SEQUENCE</scope>
    <source>
        <strain evidence="3">CBS2887</strain>
    </source>
</reference>
<evidence type="ECO:0000259" key="2">
    <source>
        <dbReference type="Pfam" id="PF08595"/>
    </source>
</evidence>
<dbReference type="GO" id="GO:0005829">
    <property type="term" value="C:cytosol"/>
    <property type="evidence" value="ECO:0007669"/>
    <property type="project" value="TreeGrafter"/>
</dbReference>
<feature type="compositionally biased region" description="Basic and acidic residues" evidence="1">
    <location>
        <begin position="347"/>
        <end position="365"/>
    </location>
</feature>
<dbReference type="PANTHER" id="PTHR28232">
    <property type="entry name" value="TRANSCRIPTIONAL REGULATORY PROTEIN RXT2"/>
    <property type="match status" value="1"/>
</dbReference>
<feature type="domain" description="Transcriptional regulatory protein RXT2 N-terminal" evidence="2">
    <location>
        <begin position="40"/>
        <end position="175"/>
    </location>
</feature>
<feature type="compositionally biased region" description="Polar residues" evidence="1">
    <location>
        <begin position="226"/>
        <end position="241"/>
    </location>
</feature>
<proteinExistence type="predicted"/>
<dbReference type="EMBL" id="JAEUBG010003665">
    <property type="protein sequence ID" value="KAH3682515.1"/>
    <property type="molecule type" value="Genomic_DNA"/>
</dbReference>
<organism evidence="3 4">
    <name type="scientific">Wickerhamomyces pijperi</name>
    <name type="common">Yeast</name>
    <name type="synonym">Pichia pijperi</name>
    <dbReference type="NCBI Taxonomy" id="599730"/>
    <lineage>
        <taxon>Eukaryota</taxon>
        <taxon>Fungi</taxon>
        <taxon>Dikarya</taxon>
        <taxon>Ascomycota</taxon>
        <taxon>Saccharomycotina</taxon>
        <taxon>Saccharomycetes</taxon>
        <taxon>Phaffomycetales</taxon>
        <taxon>Wickerhamomycetaceae</taxon>
        <taxon>Wickerhamomyces</taxon>
    </lineage>
</organism>
<feature type="compositionally biased region" description="Basic residues" evidence="1">
    <location>
        <begin position="385"/>
        <end position="396"/>
    </location>
</feature>
<protein>
    <recommendedName>
        <fullName evidence="2">Transcriptional regulatory protein RXT2 N-terminal domain-containing protein</fullName>
    </recommendedName>
</protein>
<evidence type="ECO:0000313" key="4">
    <source>
        <dbReference type="Proteomes" id="UP000774326"/>
    </source>
</evidence>
<gene>
    <name evidence="3" type="ORF">WICPIJ_006506</name>
</gene>
<accession>A0A9P8Q3J4</accession>
<dbReference type="OrthoDB" id="2405722at2759"/>
<reference evidence="3" key="1">
    <citation type="journal article" date="2021" name="Open Biol.">
        <title>Shared evolutionary footprints suggest mitochondrial oxidative damage underlies multiple complex I losses in fungi.</title>
        <authorList>
            <person name="Schikora-Tamarit M.A."/>
            <person name="Marcet-Houben M."/>
            <person name="Nosek J."/>
            <person name="Gabaldon T."/>
        </authorList>
    </citation>
    <scope>NUCLEOTIDE SEQUENCE</scope>
    <source>
        <strain evidence="3">CBS2887</strain>
    </source>
</reference>
<dbReference type="InterPro" id="IPR013904">
    <property type="entry name" value="RXT2_N"/>
</dbReference>
<feature type="region of interest" description="Disordered" evidence="1">
    <location>
        <begin position="335"/>
        <end position="396"/>
    </location>
</feature>
<dbReference type="GO" id="GO:0033698">
    <property type="term" value="C:Rpd3L complex"/>
    <property type="evidence" value="ECO:0007669"/>
    <property type="project" value="TreeGrafter"/>
</dbReference>
<comment type="caution">
    <text evidence="3">The sequence shown here is derived from an EMBL/GenBank/DDBJ whole genome shotgun (WGS) entry which is preliminary data.</text>
</comment>
<feature type="compositionally biased region" description="Low complexity" evidence="1">
    <location>
        <begin position="199"/>
        <end position="225"/>
    </location>
</feature>
<dbReference type="InterPro" id="IPR039602">
    <property type="entry name" value="Rxt2"/>
</dbReference>
<dbReference type="Pfam" id="PF08595">
    <property type="entry name" value="RXT2_N"/>
    <property type="match status" value="1"/>
</dbReference>
<dbReference type="AlphaFoldDB" id="A0A9P8Q3J4"/>